<dbReference type="Gene3D" id="1.10.101.10">
    <property type="entry name" value="PGBD-like superfamily/PGBD"/>
    <property type="match status" value="1"/>
</dbReference>
<protein>
    <recommendedName>
        <fullName evidence="2">Peptidoglycan binding-like domain-containing protein</fullName>
    </recommendedName>
</protein>
<evidence type="ECO:0000313" key="3">
    <source>
        <dbReference type="EMBL" id="TKD00322.1"/>
    </source>
</evidence>
<feature type="region of interest" description="Disordered" evidence="1">
    <location>
        <begin position="1"/>
        <end position="20"/>
    </location>
</feature>
<keyword evidence="4" id="KW-1185">Reference proteome</keyword>
<gene>
    <name evidence="3" type="ORF">E8A74_35045</name>
</gene>
<feature type="domain" description="Peptidoglycan binding-like" evidence="2">
    <location>
        <begin position="222"/>
        <end position="271"/>
    </location>
</feature>
<dbReference type="SUPFAM" id="SSF47090">
    <property type="entry name" value="PGBD-like"/>
    <property type="match status" value="1"/>
</dbReference>
<feature type="compositionally biased region" description="Polar residues" evidence="1">
    <location>
        <begin position="1"/>
        <end position="13"/>
    </location>
</feature>
<dbReference type="InterPro" id="IPR036366">
    <property type="entry name" value="PGBDSf"/>
</dbReference>
<dbReference type="InterPro" id="IPR002477">
    <property type="entry name" value="Peptidoglycan-bd-like"/>
</dbReference>
<accession>A0A4U1IZZ6</accession>
<evidence type="ECO:0000313" key="4">
    <source>
        <dbReference type="Proteomes" id="UP000309215"/>
    </source>
</evidence>
<dbReference type="EMBL" id="SSMQ01000048">
    <property type="protein sequence ID" value="TKD00322.1"/>
    <property type="molecule type" value="Genomic_DNA"/>
</dbReference>
<reference evidence="3 4" key="1">
    <citation type="submission" date="2019-04" db="EMBL/GenBank/DDBJ databases">
        <authorList>
            <person name="Li Y."/>
            <person name="Wang J."/>
        </authorList>
    </citation>
    <scope>NUCLEOTIDE SEQUENCE [LARGE SCALE GENOMIC DNA]</scope>
    <source>
        <strain evidence="3 4">DSM 14668</strain>
    </source>
</reference>
<dbReference type="AlphaFoldDB" id="A0A4U1IZZ6"/>
<dbReference type="OrthoDB" id="5512387at2"/>
<name>A0A4U1IZZ6_9BACT</name>
<proteinExistence type="predicted"/>
<dbReference type="InterPro" id="IPR018392">
    <property type="entry name" value="LysM"/>
</dbReference>
<dbReference type="CDD" id="cd00118">
    <property type="entry name" value="LysM"/>
    <property type="match status" value="1"/>
</dbReference>
<sequence>MFSPSCTSGATGRSHQRSPDTRLPLRLTITWGHAGRITSPGRLRRRRGRDTVERLARPLASLKTMPIHVVQQGECFSKIAARYGFGDYRVLYDHPDNAELKKKRANPNVLEPGDRIVIPDKGLKVEEGLATGKLHRFRLRRPKKELRLKLEGHDGKPLAGEAYVLDVGGEKHEGKTDGDGLLAQKVPVSETTGTLTIAGRVIHLRLGHLNPLDAADGGLSGAQGRLSNLGYNPGPADGVLGKRTRMALALFQHDEKLDVTGKLDDTTKKKLEEKHGS</sequence>
<organism evidence="3 4">
    <name type="scientific">Polyangium fumosum</name>
    <dbReference type="NCBI Taxonomy" id="889272"/>
    <lineage>
        <taxon>Bacteria</taxon>
        <taxon>Pseudomonadati</taxon>
        <taxon>Myxococcota</taxon>
        <taxon>Polyangia</taxon>
        <taxon>Polyangiales</taxon>
        <taxon>Polyangiaceae</taxon>
        <taxon>Polyangium</taxon>
    </lineage>
</organism>
<dbReference type="InterPro" id="IPR036365">
    <property type="entry name" value="PGBD-like_sf"/>
</dbReference>
<dbReference type="InterPro" id="IPR036779">
    <property type="entry name" value="LysM_dom_sf"/>
</dbReference>
<evidence type="ECO:0000259" key="2">
    <source>
        <dbReference type="Pfam" id="PF01471"/>
    </source>
</evidence>
<dbReference type="Proteomes" id="UP000309215">
    <property type="component" value="Unassembled WGS sequence"/>
</dbReference>
<evidence type="ECO:0000256" key="1">
    <source>
        <dbReference type="SAM" id="MobiDB-lite"/>
    </source>
</evidence>
<comment type="caution">
    <text evidence="3">The sequence shown here is derived from an EMBL/GenBank/DDBJ whole genome shotgun (WGS) entry which is preliminary data.</text>
</comment>
<dbReference type="Gene3D" id="3.10.350.10">
    <property type="entry name" value="LysM domain"/>
    <property type="match status" value="1"/>
</dbReference>
<dbReference type="Pfam" id="PF01471">
    <property type="entry name" value="PG_binding_1"/>
    <property type="match status" value="1"/>
</dbReference>